<feature type="transmembrane region" description="Helical" evidence="6">
    <location>
        <begin position="282"/>
        <end position="301"/>
    </location>
</feature>
<feature type="transmembrane region" description="Helical" evidence="6">
    <location>
        <begin position="138"/>
        <end position="161"/>
    </location>
</feature>
<evidence type="ECO:0000256" key="4">
    <source>
        <dbReference type="ARBA" id="ARBA00023136"/>
    </source>
</evidence>
<evidence type="ECO:0000313" key="9">
    <source>
        <dbReference type="Proteomes" id="UP001165580"/>
    </source>
</evidence>
<feature type="transmembrane region" description="Helical" evidence="6">
    <location>
        <begin position="397"/>
        <end position="419"/>
    </location>
</feature>
<dbReference type="PANTHER" id="PTHR23523:SF2">
    <property type="entry name" value="2-NITROIMIDAZOLE TRANSPORTER"/>
    <property type="match status" value="1"/>
</dbReference>
<comment type="subcellular location">
    <subcellularLocation>
        <location evidence="1">Cell membrane</location>
        <topology evidence="1">Multi-pass membrane protein</topology>
    </subcellularLocation>
</comment>
<dbReference type="EMBL" id="JANTEZ010000004">
    <property type="protein sequence ID" value="MCS5715030.1"/>
    <property type="molecule type" value="Genomic_DNA"/>
</dbReference>
<gene>
    <name evidence="8" type="ORF">NVV95_10750</name>
</gene>
<feature type="transmembrane region" description="Helical" evidence="6">
    <location>
        <begin position="367"/>
        <end position="391"/>
    </location>
</feature>
<keyword evidence="4 6" id="KW-0472">Membrane</keyword>
<dbReference type="Proteomes" id="UP001165580">
    <property type="component" value="Unassembled WGS sequence"/>
</dbReference>
<feature type="domain" description="Major facilitator superfamily (MFS) profile" evidence="7">
    <location>
        <begin position="14"/>
        <end position="422"/>
    </location>
</feature>
<evidence type="ECO:0000256" key="3">
    <source>
        <dbReference type="ARBA" id="ARBA00022989"/>
    </source>
</evidence>
<feature type="transmembrane region" description="Helical" evidence="6">
    <location>
        <begin position="308"/>
        <end position="328"/>
    </location>
</feature>
<keyword evidence="3 6" id="KW-1133">Transmembrane helix</keyword>
<feature type="transmembrane region" description="Helical" evidence="6">
    <location>
        <begin position="51"/>
        <end position="72"/>
    </location>
</feature>
<evidence type="ECO:0000259" key="7">
    <source>
        <dbReference type="PROSITE" id="PS50850"/>
    </source>
</evidence>
<dbReference type="RefSeq" id="WP_259486549.1">
    <property type="nucleotide sequence ID" value="NZ_JANTEZ010000004.1"/>
</dbReference>
<evidence type="ECO:0000256" key="5">
    <source>
        <dbReference type="SAM" id="MobiDB-lite"/>
    </source>
</evidence>
<feature type="transmembrane region" description="Helical" evidence="6">
    <location>
        <begin position="242"/>
        <end position="262"/>
    </location>
</feature>
<organism evidence="8 9">
    <name type="scientific">Herbiconiux gentiana</name>
    <dbReference type="NCBI Taxonomy" id="2970912"/>
    <lineage>
        <taxon>Bacteria</taxon>
        <taxon>Bacillati</taxon>
        <taxon>Actinomycetota</taxon>
        <taxon>Actinomycetes</taxon>
        <taxon>Micrococcales</taxon>
        <taxon>Microbacteriaceae</taxon>
        <taxon>Herbiconiux</taxon>
    </lineage>
</organism>
<protein>
    <submittedName>
        <fullName evidence="8">MFS transporter</fullName>
    </submittedName>
</protein>
<evidence type="ECO:0000256" key="6">
    <source>
        <dbReference type="SAM" id="Phobius"/>
    </source>
</evidence>
<dbReference type="InterPro" id="IPR036259">
    <property type="entry name" value="MFS_trans_sf"/>
</dbReference>
<feature type="transmembrane region" description="Helical" evidence="6">
    <location>
        <begin position="104"/>
        <end position="126"/>
    </location>
</feature>
<dbReference type="InterPro" id="IPR052524">
    <property type="entry name" value="MFS_Cyanate_Porter"/>
</dbReference>
<dbReference type="InterPro" id="IPR011701">
    <property type="entry name" value="MFS"/>
</dbReference>
<keyword evidence="9" id="KW-1185">Reference proteome</keyword>
<dbReference type="Gene3D" id="1.20.1250.20">
    <property type="entry name" value="MFS general substrate transporter like domains"/>
    <property type="match status" value="1"/>
</dbReference>
<reference evidence="8" key="1">
    <citation type="submission" date="2022-08" db="EMBL/GenBank/DDBJ databases">
        <authorList>
            <person name="Deng Y."/>
            <person name="Han X.-F."/>
            <person name="Zhang Y.-Q."/>
        </authorList>
    </citation>
    <scope>NUCLEOTIDE SEQUENCE</scope>
    <source>
        <strain evidence="8">CPCC 205716</strain>
    </source>
</reference>
<feature type="transmembrane region" description="Helical" evidence="6">
    <location>
        <begin position="334"/>
        <end position="355"/>
    </location>
</feature>
<name>A0ABT2GFP6_9MICO</name>
<dbReference type="PANTHER" id="PTHR23523">
    <property type="match status" value="1"/>
</dbReference>
<feature type="transmembrane region" description="Helical" evidence="6">
    <location>
        <begin position="173"/>
        <end position="192"/>
    </location>
</feature>
<dbReference type="Pfam" id="PF07690">
    <property type="entry name" value="MFS_1"/>
    <property type="match status" value="1"/>
</dbReference>
<dbReference type="PROSITE" id="PS50850">
    <property type="entry name" value="MFS"/>
    <property type="match status" value="1"/>
</dbReference>
<keyword evidence="2 6" id="KW-0812">Transmembrane</keyword>
<accession>A0ABT2GFP6</accession>
<dbReference type="InterPro" id="IPR020846">
    <property type="entry name" value="MFS_dom"/>
</dbReference>
<feature type="transmembrane region" description="Helical" evidence="6">
    <location>
        <begin position="79"/>
        <end position="98"/>
    </location>
</feature>
<evidence type="ECO:0000313" key="8">
    <source>
        <dbReference type="EMBL" id="MCS5715030.1"/>
    </source>
</evidence>
<dbReference type="SUPFAM" id="SSF103473">
    <property type="entry name" value="MFS general substrate transporter"/>
    <property type="match status" value="1"/>
</dbReference>
<feature type="compositionally biased region" description="Low complexity" evidence="5">
    <location>
        <begin position="204"/>
        <end position="216"/>
    </location>
</feature>
<feature type="region of interest" description="Disordered" evidence="5">
    <location>
        <begin position="201"/>
        <end position="228"/>
    </location>
</feature>
<sequence length="428" mass="44759">MTPAEVRARPLWQGRTVALLAVVLVGLNLRTAVAALSPIYDRIGEDFAIGAIGIGFLGTLPPVSFAVVGLFAPALHRRFGVERVMIVAIVAILLGHLVRASSGSYLVLVLASAVTFAGMGVANVLLPPLVKTYFPDRIGLLTALYATIMAIGATLPPLVAVPVADASSWRVSVGMWAVFSVLALVPLVTLLARRMRERRGGGAAADPAGADARVAGQPAADQRSADQPVERRKGFARVLRSPVAWSLMFVFALTSVNAYAMFAWLPSILTDVAGASEAEAGALLSLFSVMGLPAALLVPILATRMKTVGPLIAAGVVFYLLGYGGLLLVPGGPLWLWVAFIGLGPLLFPLSLVLINLRTRTHEGSVALSSFVQSIGYGIGALGPLVVGVLHDTTGGWTVPLLFLVGTALALTVSGIVVARPRMLEDEW</sequence>
<comment type="caution">
    <text evidence="8">The sequence shown here is derived from an EMBL/GenBank/DDBJ whole genome shotgun (WGS) entry which is preliminary data.</text>
</comment>
<evidence type="ECO:0000256" key="2">
    <source>
        <dbReference type="ARBA" id="ARBA00022692"/>
    </source>
</evidence>
<proteinExistence type="predicted"/>
<evidence type="ECO:0000256" key="1">
    <source>
        <dbReference type="ARBA" id="ARBA00004651"/>
    </source>
</evidence>